<reference evidence="7 8" key="1">
    <citation type="journal article" date="2013" name="Curr. Biol.">
        <title>Shared signatures of parasitism and phylogenomics unite Cryptomycota and microsporidia.</title>
        <authorList>
            <person name="James T.Y."/>
            <person name="Pelin A."/>
            <person name="Bonen L."/>
            <person name="Ahrendt S."/>
            <person name="Sain D."/>
            <person name="Corradi N."/>
            <person name="Stajich J.E."/>
        </authorList>
    </citation>
    <scope>NUCLEOTIDE SEQUENCE [LARGE SCALE GENOMIC DNA]</scope>
    <source>
        <strain evidence="7 8">CSF55</strain>
    </source>
</reference>
<evidence type="ECO:0000259" key="6">
    <source>
        <dbReference type="Pfam" id="PF06472"/>
    </source>
</evidence>
<dbReference type="AlphaFoldDB" id="A0A075APP4"/>
<dbReference type="PANTHER" id="PTHR11384">
    <property type="entry name" value="ATP-BINDING CASSETTE, SUB-FAMILY D MEMBER"/>
    <property type="match status" value="1"/>
</dbReference>
<dbReference type="GO" id="GO:0005324">
    <property type="term" value="F:long-chain fatty acid transmembrane transporter activity"/>
    <property type="evidence" value="ECO:0007669"/>
    <property type="project" value="TreeGrafter"/>
</dbReference>
<evidence type="ECO:0000256" key="1">
    <source>
        <dbReference type="ARBA" id="ARBA00022448"/>
    </source>
</evidence>
<dbReference type="SUPFAM" id="SSF52540">
    <property type="entry name" value="P-loop containing nucleoside triphosphate hydrolases"/>
    <property type="match status" value="1"/>
</dbReference>
<dbReference type="PANTHER" id="PTHR11384:SF59">
    <property type="entry name" value="LYSOSOMAL COBALAMIN TRANSPORTER ABCD4"/>
    <property type="match status" value="1"/>
</dbReference>
<dbReference type="GO" id="GO:0007031">
    <property type="term" value="P:peroxisome organization"/>
    <property type="evidence" value="ECO:0007669"/>
    <property type="project" value="TreeGrafter"/>
</dbReference>
<keyword evidence="2 5" id="KW-0812">Transmembrane</keyword>
<dbReference type="InterPro" id="IPR036640">
    <property type="entry name" value="ABC1_TM_sf"/>
</dbReference>
<organism evidence="7 8">
    <name type="scientific">Rozella allomycis (strain CSF55)</name>
    <dbReference type="NCBI Taxonomy" id="988480"/>
    <lineage>
        <taxon>Eukaryota</taxon>
        <taxon>Fungi</taxon>
        <taxon>Fungi incertae sedis</taxon>
        <taxon>Cryptomycota</taxon>
        <taxon>Cryptomycota incertae sedis</taxon>
        <taxon>Rozella</taxon>
    </lineage>
</organism>
<dbReference type="GO" id="GO:0005524">
    <property type="term" value="F:ATP binding"/>
    <property type="evidence" value="ECO:0007669"/>
    <property type="project" value="InterPro"/>
</dbReference>
<feature type="domain" description="ABC transmembrane type-1" evidence="6">
    <location>
        <begin position="20"/>
        <end position="132"/>
    </location>
</feature>
<evidence type="ECO:0000256" key="3">
    <source>
        <dbReference type="ARBA" id="ARBA00022989"/>
    </source>
</evidence>
<dbReference type="GO" id="GO:0006635">
    <property type="term" value="P:fatty acid beta-oxidation"/>
    <property type="evidence" value="ECO:0007669"/>
    <property type="project" value="TreeGrafter"/>
</dbReference>
<evidence type="ECO:0000256" key="5">
    <source>
        <dbReference type="SAM" id="Phobius"/>
    </source>
</evidence>
<dbReference type="EMBL" id="KE561178">
    <property type="protein sequence ID" value="EPZ32144.1"/>
    <property type="molecule type" value="Genomic_DNA"/>
</dbReference>
<evidence type="ECO:0000256" key="4">
    <source>
        <dbReference type="ARBA" id="ARBA00023136"/>
    </source>
</evidence>
<keyword evidence="4 5" id="KW-0472">Membrane</keyword>
<dbReference type="InterPro" id="IPR027417">
    <property type="entry name" value="P-loop_NTPase"/>
</dbReference>
<dbReference type="GO" id="GO:0042760">
    <property type="term" value="P:very long-chain fatty acid catabolic process"/>
    <property type="evidence" value="ECO:0007669"/>
    <property type="project" value="TreeGrafter"/>
</dbReference>
<proteinExistence type="predicted"/>
<name>A0A075APP4_ROZAC</name>
<sequence>MISFKILSSDHRMTTDVDLLVKNMTYFGPLLIYSYFLIGTLISNILVPKIANIVNEKEKFEGKYSCLVKDEYENICFYRGEDAERAKLSSLFTSAVALQKRLVGFESLLEGQTKFMTYFGSILSYLILGYSFMSNDYDHLSPSEKGALLSKNSFFAMYLINSLTKLLELANEYSNFLGYKNRVESLINYEDELNVASNIENEFLMTPLISFQNCTLKDPSGHVLISNLYLDINKNESVLINGVGKTSIARAMADIWTLDAGKIKINDSYSYERPFILFCPDASFLMNHPITDILTYPDPINQVSLNILDESTTCIDRNVRDLMYEELTKSDITFITISHDPSLLKYHKKLLIVQDKQAKEVKIE</sequence>
<keyword evidence="8" id="KW-1185">Reference proteome</keyword>
<dbReference type="HOGENOM" id="CLU_761066_0_0_1"/>
<dbReference type="GO" id="GO:0140359">
    <property type="term" value="F:ABC-type transporter activity"/>
    <property type="evidence" value="ECO:0007669"/>
    <property type="project" value="InterPro"/>
</dbReference>
<evidence type="ECO:0000313" key="7">
    <source>
        <dbReference type="EMBL" id="EPZ32144.1"/>
    </source>
</evidence>
<accession>A0A075APP4</accession>
<keyword evidence="3 5" id="KW-1133">Transmembrane helix</keyword>
<gene>
    <name evidence="7" type="ORF">O9G_005391</name>
</gene>
<feature type="transmembrane region" description="Helical" evidence="5">
    <location>
        <begin position="26"/>
        <end position="47"/>
    </location>
</feature>
<protein>
    <recommendedName>
        <fullName evidence="6">ABC transmembrane type-1 domain-containing protein</fullName>
    </recommendedName>
</protein>
<evidence type="ECO:0000313" key="8">
    <source>
        <dbReference type="Proteomes" id="UP000030755"/>
    </source>
</evidence>
<dbReference type="Gene3D" id="3.40.50.300">
    <property type="entry name" value="P-loop containing nucleotide triphosphate hydrolases"/>
    <property type="match status" value="2"/>
</dbReference>
<feature type="transmembrane region" description="Helical" evidence="5">
    <location>
        <begin position="115"/>
        <end position="133"/>
    </location>
</feature>
<evidence type="ECO:0000256" key="2">
    <source>
        <dbReference type="ARBA" id="ARBA00022692"/>
    </source>
</evidence>
<dbReference type="Pfam" id="PF06472">
    <property type="entry name" value="ABC_membrane_2"/>
    <property type="match status" value="1"/>
</dbReference>
<dbReference type="InterPro" id="IPR050835">
    <property type="entry name" value="ABC_transporter_sub-D"/>
</dbReference>
<dbReference type="InterPro" id="IPR011527">
    <property type="entry name" value="ABC1_TM_dom"/>
</dbReference>
<keyword evidence="1" id="KW-0813">Transport</keyword>
<dbReference type="Proteomes" id="UP000030755">
    <property type="component" value="Unassembled WGS sequence"/>
</dbReference>
<dbReference type="OrthoDB" id="422637at2759"/>
<dbReference type="GO" id="GO:0005778">
    <property type="term" value="C:peroxisomal membrane"/>
    <property type="evidence" value="ECO:0007669"/>
    <property type="project" value="TreeGrafter"/>
</dbReference>
<dbReference type="GO" id="GO:0015910">
    <property type="term" value="P:long-chain fatty acid import into peroxisome"/>
    <property type="evidence" value="ECO:0007669"/>
    <property type="project" value="TreeGrafter"/>
</dbReference>
<dbReference type="STRING" id="988480.A0A075APP4"/>
<dbReference type="SUPFAM" id="SSF90123">
    <property type="entry name" value="ABC transporter transmembrane region"/>
    <property type="match status" value="1"/>
</dbReference>